<dbReference type="CDD" id="cd07346">
    <property type="entry name" value="ABC_6TM_exporters"/>
    <property type="match status" value="1"/>
</dbReference>
<evidence type="ECO:0000256" key="8">
    <source>
        <dbReference type="ARBA" id="ARBA00022989"/>
    </source>
</evidence>
<feature type="transmembrane region" description="Helical" evidence="10">
    <location>
        <begin position="168"/>
        <end position="186"/>
    </location>
</feature>
<dbReference type="EMBL" id="CP003255">
    <property type="protein sequence ID" value="AGA57257.1"/>
    <property type="molecule type" value="Genomic_DNA"/>
</dbReference>
<feature type="transmembrane region" description="Helical" evidence="10">
    <location>
        <begin position="27"/>
        <end position="45"/>
    </location>
</feature>
<dbReference type="OrthoDB" id="9770415at2"/>
<evidence type="ECO:0000259" key="12">
    <source>
        <dbReference type="PROSITE" id="PS50929"/>
    </source>
</evidence>
<dbReference type="InterPro" id="IPR003439">
    <property type="entry name" value="ABC_transporter-like_ATP-bd"/>
</dbReference>
<feature type="transmembrane region" description="Helical" evidence="10">
    <location>
        <begin position="251"/>
        <end position="276"/>
    </location>
</feature>
<proteinExistence type="predicted"/>
<evidence type="ECO:0000256" key="6">
    <source>
        <dbReference type="ARBA" id="ARBA00022807"/>
    </source>
</evidence>
<dbReference type="HOGENOM" id="CLU_000604_84_3_9"/>
<keyword evidence="3" id="KW-1003">Cell membrane</keyword>
<protein>
    <submittedName>
        <fullName evidence="13">ABC-type multidrug transport system, ATPase and permease component</fullName>
    </submittedName>
</protein>
<dbReference type="Gene3D" id="1.20.1560.10">
    <property type="entry name" value="ABC transporter type 1, transmembrane domain"/>
    <property type="match status" value="1"/>
</dbReference>
<reference evidence="14" key="1">
    <citation type="submission" date="2012-01" db="EMBL/GenBank/DDBJ databases">
        <title>Complete sequence of chromosome of Thermobacillus composti KWC4.</title>
        <authorList>
            <person name="Lucas S."/>
            <person name="Han J."/>
            <person name="Lapidus A."/>
            <person name="Cheng J.-F."/>
            <person name="Goodwin L."/>
            <person name="Pitluck S."/>
            <person name="Peters L."/>
            <person name="Ovchinnikova G."/>
            <person name="Teshima H."/>
            <person name="Detter J.C."/>
            <person name="Han C."/>
            <person name="Tapia R."/>
            <person name="Land M."/>
            <person name="Hauser L."/>
            <person name="Kyrpides N."/>
            <person name="Ivanova N."/>
            <person name="Pagani I."/>
            <person name="Anderson I."/>
            <person name="Woyke T."/>
        </authorList>
    </citation>
    <scope>NUCLEOTIDE SEQUENCE [LARGE SCALE GENOMIC DNA]</scope>
    <source>
        <strain evidence="14">DSM 18247 / JCM 13945 / KWC4</strain>
    </source>
</reference>
<evidence type="ECO:0000256" key="5">
    <source>
        <dbReference type="ARBA" id="ARBA00022741"/>
    </source>
</evidence>
<dbReference type="SMART" id="SM00382">
    <property type="entry name" value="AAA"/>
    <property type="match status" value="1"/>
</dbReference>
<dbReference type="Pfam" id="PF00664">
    <property type="entry name" value="ABC_membrane"/>
    <property type="match status" value="1"/>
</dbReference>
<keyword evidence="6" id="KW-0645">Protease</keyword>
<dbReference type="InterPro" id="IPR039421">
    <property type="entry name" value="Type_1_exporter"/>
</dbReference>
<dbReference type="GO" id="GO:0008234">
    <property type="term" value="F:cysteine-type peptidase activity"/>
    <property type="evidence" value="ECO:0007669"/>
    <property type="project" value="UniProtKB-KW"/>
</dbReference>
<dbReference type="PANTHER" id="PTHR24221:SF654">
    <property type="entry name" value="ATP-BINDING CASSETTE SUB-FAMILY B MEMBER 6"/>
    <property type="match status" value="1"/>
</dbReference>
<keyword evidence="5" id="KW-0547">Nucleotide-binding</keyword>
<dbReference type="KEGG" id="tco:Theco_1082"/>
<dbReference type="Gene3D" id="3.40.50.300">
    <property type="entry name" value="P-loop containing nucleotide triphosphate hydrolases"/>
    <property type="match status" value="1"/>
</dbReference>
<keyword evidence="6" id="KW-0788">Thiol protease</keyword>
<organism evidence="13 14">
    <name type="scientific">Thermobacillus composti (strain DSM 18247 / JCM 13945 / KWC4)</name>
    <dbReference type="NCBI Taxonomy" id="717605"/>
    <lineage>
        <taxon>Bacteria</taxon>
        <taxon>Bacillati</taxon>
        <taxon>Bacillota</taxon>
        <taxon>Bacilli</taxon>
        <taxon>Bacillales</taxon>
        <taxon>Paenibacillaceae</taxon>
        <taxon>Thermobacillus</taxon>
    </lineage>
</organism>
<keyword evidence="4 10" id="KW-0812">Transmembrane</keyword>
<evidence type="ECO:0000313" key="13">
    <source>
        <dbReference type="EMBL" id="AGA57257.1"/>
    </source>
</evidence>
<dbReference type="Pfam" id="PF00005">
    <property type="entry name" value="ABC_tran"/>
    <property type="match status" value="1"/>
</dbReference>
<keyword evidence="8 10" id="KW-1133">Transmembrane helix</keyword>
<dbReference type="eggNOG" id="COG1132">
    <property type="taxonomic scope" value="Bacteria"/>
</dbReference>
<feature type="domain" description="ABC transporter" evidence="11">
    <location>
        <begin position="353"/>
        <end position="594"/>
    </location>
</feature>
<evidence type="ECO:0000256" key="7">
    <source>
        <dbReference type="ARBA" id="ARBA00022840"/>
    </source>
</evidence>
<evidence type="ECO:0000256" key="10">
    <source>
        <dbReference type="SAM" id="Phobius"/>
    </source>
</evidence>
<dbReference type="InterPro" id="IPR017871">
    <property type="entry name" value="ABC_transporter-like_CS"/>
</dbReference>
<dbReference type="GO" id="GO:0016887">
    <property type="term" value="F:ATP hydrolysis activity"/>
    <property type="evidence" value="ECO:0007669"/>
    <property type="project" value="InterPro"/>
</dbReference>
<dbReference type="InterPro" id="IPR011527">
    <property type="entry name" value="ABC1_TM_dom"/>
</dbReference>
<comment type="subcellular location">
    <subcellularLocation>
        <location evidence="1">Cell membrane</location>
        <topology evidence="1">Multi-pass membrane protein</topology>
    </subcellularLocation>
</comment>
<gene>
    <name evidence="13" type="ordered locus">Theco_1082</name>
</gene>
<evidence type="ECO:0000259" key="11">
    <source>
        <dbReference type="PROSITE" id="PS50893"/>
    </source>
</evidence>
<dbReference type="PROSITE" id="PS50893">
    <property type="entry name" value="ABC_TRANSPORTER_2"/>
    <property type="match status" value="1"/>
</dbReference>
<sequence>MSKPATAQPGLSDIWALTWRGLGPRKLAYIAGLILSLSQSLIMMLDPLIVNLVFNALEARDFADVRLIVAAGTAVFFFLIGTFLVGEYLKQHAMNELSANLMARAADEAQRLPLEHAQSVHSSDLVQRTEHDTQRMVGILNLLLDRMADQAAMFVMAAAYLLVINWRIALPLLAVSPLILAAGHLIRKRLKAIGNEVAWQEAAVRQCLQDVLQNMEIVRALGAEDWMMERFVRERTRLNRLYARRTWWQQAVMLTTTSLSNLIILVTILIVGWLAIRGEMALGSLMVYFTLVWRINSPLESIGQLWGQAQEQIGASGRVFRLLEAEKEPGPTAGKTHAPSPAKGGLTMKGVSFRYRRFAESLLPVESPAEDDEWTVRSIDLELKPGTFTALVGPSGSGKSTAAKAAAGLLFPQSGQIRVFGLDPRENADAARSLVAYVPQTPHMFSGTIRDNIAIGRPGASDDEVTEAARTAMAHSFIVNLPDGYETVIREHGRTLSGGQKQRIALARAILSGRPVWILDEATSALDAETEREIVGMLHRFKAQGHAILFIAHRLTAVTGADEIIVMREGAVAQRGTHEQLLRDPNGLYRRLWESFEPTATASP</sequence>
<accession>L0EBT7</accession>
<dbReference type="PROSITE" id="PS50929">
    <property type="entry name" value="ABC_TM1F"/>
    <property type="match status" value="1"/>
</dbReference>
<dbReference type="PROSITE" id="PS00211">
    <property type="entry name" value="ABC_TRANSPORTER_1"/>
    <property type="match status" value="1"/>
</dbReference>
<evidence type="ECO:0000256" key="9">
    <source>
        <dbReference type="ARBA" id="ARBA00023136"/>
    </source>
</evidence>
<feature type="domain" description="ABC transmembrane type-1" evidence="12">
    <location>
        <begin position="30"/>
        <end position="311"/>
    </location>
</feature>
<name>L0EBT7_THECK</name>
<dbReference type="GO" id="GO:0034040">
    <property type="term" value="F:ATPase-coupled lipid transmembrane transporter activity"/>
    <property type="evidence" value="ECO:0007669"/>
    <property type="project" value="TreeGrafter"/>
</dbReference>
<dbReference type="InterPro" id="IPR036640">
    <property type="entry name" value="ABC1_TM_sf"/>
</dbReference>
<dbReference type="GO" id="GO:0005886">
    <property type="term" value="C:plasma membrane"/>
    <property type="evidence" value="ECO:0007669"/>
    <property type="project" value="UniProtKB-SubCell"/>
</dbReference>
<dbReference type="FunFam" id="3.40.50.300:FF:000299">
    <property type="entry name" value="ABC transporter ATP-binding protein/permease"/>
    <property type="match status" value="1"/>
</dbReference>
<evidence type="ECO:0000313" key="14">
    <source>
        <dbReference type="Proteomes" id="UP000010795"/>
    </source>
</evidence>
<dbReference type="AlphaFoldDB" id="L0EBT7"/>
<dbReference type="SUPFAM" id="SSF90123">
    <property type="entry name" value="ABC transporter transmembrane region"/>
    <property type="match status" value="1"/>
</dbReference>
<dbReference type="SUPFAM" id="SSF52540">
    <property type="entry name" value="P-loop containing nucleoside triphosphate hydrolases"/>
    <property type="match status" value="1"/>
</dbReference>
<evidence type="ECO:0000256" key="4">
    <source>
        <dbReference type="ARBA" id="ARBA00022692"/>
    </source>
</evidence>
<dbReference type="GO" id="GO:0005524">
    <property type="term" value="F:ATP binding"/>
    <property type="evidence" value="ECO:0007669"/>
    <property type="project" value="UniProtKB-KW"/>
</dbReference>
<dbReference type="GO" id="GO:0140359">
    <property type="term" value="F:ABC-type transporter activity"/>
    <property type="evidence" value="ECO:0007669"/>
    <property type="project" value="InterPro"/>
</dbReference>
<dbReference type="STRING" id="717605.Theco_1082"/>
<keyword evidence="6" id="KW-0378">Hydrolase</keyword>
<dbReference type="InterPro" id="IPR027417">
    <property type="entry name" value="P-loop_NTPase"/>
</dbReference>
<evidence type="ECO:0000256" key="2">
    <source>
        <dbReference type="ARBA" id="ARBA00022448"/>
    </source>
</evidence>
<keyword evidence="7" id="KW-0067">ATP-binding</keyword>
<dbReference type="Proteomes" id="UP000010795">
    <property type="component" value="Chromosome"/>
</dbReference>
<evidence type="ECO:0000256" key="3">
    <source>
        <dbReference type="ARBA" id="ARBA00022475"/>
    </source>
</evidence>
<feature type="transmembrane region" description="Helical" evidence="10">
    <location>
        <begin position="65"/>
        <end position="85"/>
    </location>
</feature>
<dbReference type="RefSeq" id="WP_015254014.1">
    <property type="nucleotide sequence ID" value="NC_019897.1"/>
</dbReference>
<evidence type="ECO:0000256" key="1">
    <source>
        <dbReference type="ARBA" id="ARBA00004651"/>
    </source>
</evidence>
<keyword evidence="9 10" id="KW-0472">Membrane</keyword>
<dbReference type="InterPro" id="IPR003593">
    <property type="entry name" value="AAA+_ATPase"/>
</dbReference>
<keyword evidence="2" id="KW-0813">Transport</keyword>
<keyword evidence="14" id="KW-1185">Reference proteome</keyword>
<dbReference type="PANTHER" id="PTHR24221">
    <property type="entry name" value="ATP-BINDING CASSETTE SUB-FAMILY B"/>
    <property type="match status" value="1"/>
</dbReference>